<sequence>MVMGSRQVKVGLRVADLDRSRDLYLAIGFKEIPNDEQPTLRYLTHGRTWLILSGRQAHPYISERDRASAQEGPVGAGFVLAVPVPDVEALHRWWAAQEGLEVVLPPEDAGWAVVFQGADYDGYQVMFEQFRN</sequence>
<evidence type="ECO:0000313" key="2">
    <source>
        <dbReference type="EMBL" id="QUF06510.1"/>
    </source>
</evidence>
<dbReference type="Gene3D" id="3.10.180.10">
    <property type="entry name" value="2,3-Dihydroxybiphenyl 1,2-Dioxygenase, domain 1"/>
    <property type="match status" value="1"/>
</dbReference>
<dbReference type="AlphaFoldDB" id="A0AA45R6A2"/>
<organism evidence="2 3">
    <name type="scientific">Actinosynnema pretiosum subsp. pretiosum</name>
    <dbReference type="NCBI Taxonomy" id="103721"/>
    <lineage>
        <taxon>Bacteria</taxon>
        <taxon>Bacillati</taxon>
        <taxon>Actinomycetota</taxon>
        <taxon>Actinomycetes</taxon>
        <taxon>Pseudonocardiales</taxon>
        <taxon>Pseudonocardiaceae</taxon>
        <taxon>Actinosynnema</taxon>
    </lineage>
</organism>
<dbReference type="CDD" id="cd06587">
    <property type="entry name" value="VOC"/>
    <property type="match status" value="1"/>
</dbReference>
<dbReference type="EMBL" id="CP073249">
    <property type="protein sequence ID" value="QUF06510.1"/>
    <property type="molecule type" value="Genomic_DNA"/>
</dbReference>
<dbReference type="Pfam" id="PF00903">
    <property type="entry name" value="Glyoxalase"/>
    <property type="match status" value="1"/>
</dbReference>
<proteinExistence type="predicted"/>
<evidence type="ECO:0000259" key="1">
    <source>
        <dbReference type="Pfam" id="PF00903"/>
    </source>
</evidence>
<dbReference type="SUPFAM" id="SSF54593">
    <property type="entry name" value="Glyoxalase/Bleomycin resistance protein/Dihydroxybiphenyl dioxygenase"/>
    <property type="match status" value="1"/>
</dbReference>
<dbReference type="InterPro" id="IPR004360">
    <property type="entry name" value="Glyas_Fos-R_dOase_dom"/>
</dbReference>
<evidence type="ECO:0000313" key="3">
    <source>
        <dbReference type="Proteomes" id="UP000677152"/>
    </source>
</evidence>
<accession>A0AA45R6A2</accession>
<name>A0AA45R6A2_9PSEU</name>
<gene>
    <name evidence="2" type="ORF">KCV87_10900</name>
</gene>
<feature type="domain" description="Glyoxalase/fosfomycin resistance/dioxygenase" evidence="1">
    <location>
        <begin position="9"/>
        <end position="127"/>
    </location>
</feature>
<reference evidence="2" key="1">
    <citation type="submission" date="2021-04" db="EMBL/GenBank/DDBJ databases">
        <title>Genomic sequence of Actinosynnema pretiosum subsp. pretiosum ATCC 31280 (C-14919).</title>
        <authorList>
            <person name="Bai L."/>
            <person name="Wang X."/>
            <person name="Xiao Y."/>
        </authorList>
    </citation>
    <scope>NUCLEOTIDE SEQUENCE</scope>
    <source>
        <strain evidence="2">ATCC 31280</strain>
    </source>
</reference>
<protein>
    <submittedName>
        <fullName evidence="2">VOC family protein</fullName>
    </submittedName>
</protein>
<dbReference type="InterPro" id="IPR029068">
    <property type="entry name" value="Glyas_Bleomycin-R_OHBP_Dase"/>
</dbReference>
<dbReference type="Proteomes" id="UP000677152">
    <property type="component" value="Chromosome"/>
</dbReference>